<dbReference type="RefSeq" id="WP_043521640.1">
    <property type="nucleotide sequence ID" value="NZ_BAABKU010000053.1"/>
</dbReference>
<dbReference type="AlphaFoldDB" id="A0A0A6XGH5"/>
<dbReference type="GO" id="GO:0003700">
    <property type="term" value="F:DNA-binding transcription factor activity"/>
    <property type="evidence" value="ECO:0007669"/>
    <property type="project" value="InterPro"/>
</dbReference>
<evidence type="ECO:0000313" key="6">
    <source>
        <dbReference type="Proteomes" id="UP000054537"/>
    </source>
</evidence>
<keyword evidence="6" id="KW-1185">Reference proteome</keyword>
<organism evidence="5 6">
    <name type="scientific">Actinoplanes utahensis</name>
    <dbReference type="NCBI Taxonomy" id="1869"/>
    <lineage>
        <taxon>Bacteria</taxon>
        <taxon>Bacillati</taxon>
        <taxon>Actinomycetota</taxon>
        <taxon>Actinomycetes</taxon>
        <taxon>Micromonosporales</taxon>
        <taxon>Micromonosporaceae</taxon>
        <taxon>Actinoplanes</taxon>
    </lineage>
</organism>
<dbReference type="SUPFAM" id="SSF46785">
    <property type="entry name" value="Winged helix' DNA-binding domain"/>
    <property type="match status" value="1"/>
</dbReference>
<dbReference type="InterPro" id="IPR011991">
    <property type="entry name" value="ArsR-like_HTH"/>
</dbReference>
<evidence type="ECO:0000313" key="5">
    <source>
        <dbReference type="EMBL" id="KHD79197.1"/>
    </source>
</evidence>
<dbReference type="InterPro" id="IPR045981">
    <property type="entry name" value="DUF5937"/>
</dbReference>
<dbReference type="InterPro" id="IPR036390">
    <property type="entry name" value="WH_DNA-bd_sf"/>
</dbReference>
<keyword evidence="2" id="KW-0238">DNA-binding</keyword>
<protein>
    <submittedName>
        <fullName evidence="5">ArsR family transcriptional regulator</fullName>
    </submittedName>
</protein>
<evidence type="ECO:0000256" key="2">
    <source>
        <dbReference type="ARBA" id="ARBA00023125"/>
    </source>
</evidence>
<dbReference type="Gene3D" id="1.10.10.10">
    <property type="entry name" value="Winged helix-like DNA-binding domain superfamily/Winged helix DNA-binding domain"/>
    <property type="match status" value="1"/>
</dbReference>
<feature type="domain" description="HTH arsR-type" evidence="4">
    <location>
        <begin position="254"/>
        <end position="325"/>
    </location>
</feature>
<keyword evidence="1" id="KW-0805">Transcription regulation</keyword>
<dbReference type="InterPro" id="IPR036388">
    <property type="entry name" value="WH-like_DNA-bd_sf"/>
</dbReference>
<dbReference type="PANTHER" id="PTHR43132:SF6">
    <property type="entry name" value="HTH-TYPE TRANSCRIPTIONAL REPRESSOR CZRA"/>
    <property type="match status" value="1"/>
</dbReference>
<reference evidence="5 6" key="1">
    <citation type="submission" date="2014-10" db="EMBL/GenBank/DDBJ databases">
        <title>Draft genome sequence of Actinoplanes utahensis NRRL 12052.</title>
        <authorList>
            <person name="Velasco-Bucheli B."/>
            <person name="del Cerro C."/>
            <person name="Hormigo D."/>
            <person name="Garcia J.L."/>
            <person name="Acebal C."/>
            <person name="Arroyo M."/>
            <person name="de la Mata I."/>
        </authorList>
    </citation>
    <scope>NUCLEOTIDE SEQUENCE [LARGE SCALE GENOMIC DNA]</scope>
    <source>
        <strain evidence="5 6">NRRL 12052</strain>
    </source>
</reference>
<dbReference type="OrthoDB" id="3542816at2"/>
<dbReference type="InterPro" id="IPR051011">
    <property type="entry name" value="Metal_resp_trans_reg"/>
</dbReference>
<dbReference type="Proteomes" id="UP000054537">
    <property type="component" value="Unassembled WGS sequence"/>
</dbReference>
<gene>
    <name evidence="5" type="ORF">MB27_00795</name>
</gene>
<dbReference type="InterPro" id="IPR001845">
    <property type="entry name" value="HTH_ArsR_DNA-bd_dom"/>
</dbReference>
<dbReference type="CDD" id="cd00090">
    <property type="entry name" value="HTH_ARSR"/>
    <property type="match status" value="1"/>
</dbReference>
<accession>A0A0A6XGH5</accession>
<dbReference type="eggNOG" id="COG0640">
    <property type="taxonomic scope" value="Bacteria"/>
</dbReference>
<evidence type="ECO:0000256" key="1">
    <source>
        <dbReference type="ARBA" id="ARBA00023015"/>
    </source>
</evidence>
<comment type="caution">
    <text evidence="5">The sequence shown here is derived from an EMBL/GenBank/DDBJ whole genome shotgun (WGS) entry which is preliminary data.</text>
</comment>
<dbReference type="PANTHER" id="PTHR43132">
    <property type="entry name" value="ARSENICAL RESISTANCE OPERON REPRESSOR ARSR-RELATED"/>
    <property type="match status" value="1"/>
</dbReference>
<dbReference type="STRING" id="1869.MB27_00795"/>
<proteinExistence type="predicted"/>
<dbReference type="Pfam" id="PF01022">
    <property type="entry name" value="HTH_5"/>
    <property type="match status" value="1"/>
</dbReference>
<name>A0A0A6XGH5_ACTUT</name>
<evidence type="ECO:0000259" key="4">
    <source>
        <dbReference type="SMART" id="SM00418"/>
    </source>
</evidence>
<dbReference type="EMBL" id="JRTT01000001">
    <property type="protein sequence ID" value="KHD79197.1"/>
    <property type="molecule type" value="Genomic_DNA"/>
</dbReference>
<sequence length="328" mass="35868">MDRKVVEFRLGSTDISAIRFGISPGFELVHAVRVLLRPQVAPLHWGWFRSLPDRPGGEGFRLMAVISGVDGYMPDFLTASPSGDMTPEEELDRLRRITDDQLRYDLGKMAIRSSGARQQEIRELIADPARARATIVAAWQQVWDMLLAPVWPQILRLLRADIAVRARRSGDHGVADMVATLHSSVTWHDDAVRVRMPQYEATVDCGGNGLLLVPSVMSTRRCSVLDEPPTLPTVFYPAHGISETWHHPGSDALGALTALLGAARARLVVELQQPLSTNECARLTGLAASTASHHLTVLRDAGLVDSRRAGPRVLHTRTPLGEALAGGL</sequence>
<dbReference type="GO" id="GO:0003677">
    <property type="term" value="F:DNA binding"/>
    <property type="evidence" value="ECO:0007669"/>
    <property type="project" value="UniProtKB-KW"/>
</dbReference>
<keyword evidence="3" id="KW-0804">Transcription</keyword>
<evidence type="ECO:0000256" key="3">
    <source>
        <dbReference type="ARBA" id="ARBA00023163"/>
    </source>
</evidence>
<dbReference type="SMART" id="SM00418">
    <property type="entry name" value="HTH_ARSR"/>
    <property type="match status" value="1"/>
</dbReference>
<dbReference type="Pfam" id="PF19361">
    <property type="entry name" value="DUF5937"/>
    <property type="match status" value="1"/>
</dbReference>